<protein>
    <submittedName>
        <fullName evidence="4">Uncharacterized protein</fullName>
    </submittedName>
</protein>
<evidence type="ECO:0000256" key="1">
    <source>
        <dbReference type="SAM" id="MobiDB-lite"/>
    </source>
</evidence>
<feature type="chain" id="PRO_5037434693" evidence="2">
    <location>
        <begin position="22"/>
        <end position="82"/>
    </location>
</feature>
<accession>A0A915EAQ5</accession>
<dbReference type="WBParaSite" id="jg3312">
    <property type="protein sequence ID" value="jg3312"/>
    <property type="gene ID" value="jg3312"/>
</dbReference>
<keyword evidence="3" id="KW-1185">Reference proteome</keyword>
<feature type="signal peptide" evidence="2">
    <location>
        <begin position="1"/>
        <end position="21"/>
    </location>
</feature>
<feature type="region of interest" description="Disordered" evidence="1">
    <location>
        <begin position="20"/>
        <end position="48"/>
    </location>
</feature>
<dbReference type="AlphaFoldDB" id="A0A915EAQ5"/>
<reference evidence="4" key="1">
    <citation type="submission" date="2022-11" db="UniProtKB">
        <authorList>
            <consortium name="WormBaseParasite"/>
        </authorList>
    </citation>
    <scope>IDENTIFICATION</scope>
</reference>
<proteinExistence type="predicted"/>
<evidence type="ECO:0000313" key="3">
    <source>
        <dbReference type="Proteomes" id="UP000887574"/>
    </source>
</evidence>
<dbReference type="Proteomes" id="UP000887574">
    <property type="component" value="Unplaced"/>
</dbReference>
<evidence type="ECO:0000256" key="2">
    <source>
        <dbReference type="SAM" id="SignalP"/>
    </source>
</evidence>
<evidence type="ECO:0000313" key="4">
    <source>
        <dbReference type="WBParaSite" id="jg3312"/>
    </source>
</evidence>
<feature type="compositionally biased region" description="Pro residues" evidence="1">
    <location>
        <begin position="23"/>
        <end position="48"/>
    </location>
</feature>
<organism evidence="3 4">
    <name type="scientific">Ditylenchus dipsaci</name>
    <dbReference type="NCBI Taxonomy" id="166011"/>
    <lineage>
        <taxon>Eukaryota</taxon>
        <taxon>Metazoa</taxon>
        <taxon>Ecdysozoa</taxon>
        <taxon>Nematoda</taxon>
        <taxon>Chromadorea</taxon>
        <taxon>Rhabditida</taxon>
        <taxon>Tylenchina</taxon>
        <taxon>Tylenchomorpha</taxon>
        <taxon>Sphaerularioidea</taxon>
        <taxon>Anguinidae</taxon>
        <taxon>Anguininae</taxon>
        <taxon>Ditylenchus</taxon>
    </lineage>
</organism>
<sequence>MSLRILVLSLLLVVLSVCTNAQDPPPPPPTTTPPPTTPTTPPAAPPGTPLINLPIIKQLAPVLALVAPKFGYDADSYHGRCQ</sequence>
<name>A0A915EAQ5_9BILA</name>
<keyword evidence="2" id="KW-0732">Signal</keyword>